<dbReference type="EMBL" id="NGLE01000003">
    <property type="protein sequence ID" value="OTO08008.1"/>
    <property type="molecule type" value="Genomic_DNA"/>
</dbReference>
<sequence>MKIAAYLKQAFRLTSMVFTIQVVMNLLLNKAILFNIIEFSLFVSIVSGLLLFLVEDRETYSNQRMIVNQFIYIGIIFMMIIIGDFFFSWELGVKGLVSNFIIVLLIFFFIKFIMFSNDKKEADEMNQYIQKKKKG</sequence>
<keyword evidence="1" id="KW-0812">Transmembrane</keyword>
<keyword evidence="4" id="KW-1185">Reference proteome</keyword>
<feature type="transmembrane region" description="Helical" evidence="1">
    <location>
        <begin position="66"/>
        <end position="89"/>
    </location>
</feature>
<dbReference type="AlphaFoldDB" id="A0A242CD09"/>
<dbReference type="Proteomes" id="UP000195139">
    <property type="component" value="Unassembled WGS sequence"/>
</dbReference>
<evidence type="ECO:0000313" key="2">
    <source>
        <dbReference type="EMBL" id="MEI5993611.1"/>
    </source>
</evidence>
<evidence type="ECO:0008006" key="5">
    <source>
        <dbReference type="Google" id="ProtNLM"/>
    </source>
</evidence>
<gene>
    <name evidence="2" type="ORF">A5880_001158</name>
    <name evidence="3" type="ORF">A5880_002278</name>
</gene>
<dbReference type="EMBL" id="NGLE02000001">
    <property type="protein sequence ID" value="MEI5993611.1"/>
    <property type="molecule type" value="Genomic_DNA"/>
</dbReference>
<evidence type="ECO:0000313" key="4">
    <source>
        <dbReference type="Proteomes" id="UP000195139"/>
    </source>
</evidence>
<keyword evidence="1" id="KW-1133">Transmembrane helix</keyword>
<feature type="transmembrane region" description="Helical" evidence="1">
    <location>
        <begin position="95"/>
        <end position="115"/>
    </location>
</feature>
<evidence type="ECO:0000256" key="1">
    <source>
        <dbReference type="SAM" id="Phobius"/>
    </source>
</evidence>
<dbReference type="OrthoDB" id="2183955at2"/>
<organism evidence="3">
    <name type="scientific">Candidatus Enterococcus mansonii</name>
    <dbReference type="NCBI Taxonomy" id="1834181"/>
    <lineage>
        <taxon>Bacteria</taxon>
        <taxon>Bacillati</taxon>
        <taxon>Bacillota</taxon>
        <taxon>Bacilli</taxon>
        <taxon>Lactobacillales</taxon>
        <taxon>Enterococcaceae</taxon>
        <taxon>Enterococcus</taxon>
    </lineage>
</organism>
<protein>
    <recommendedName>
        <fullName evidence="5">DUF3021 domain-containing protein</fullName>
    </recommendedName>
</protein>
<dbReference type="RefSeq" id="WP_086331150.1">
    <property type="nucleotide sequence ID" value="NZ_NGLE02000001.1"/>
</dbReference>
<comment type="caution">
    <text evidence="3">The sequence shown here is derived from an EMBL/GenBank/DDBJ whole genome shotgun (WGS) entry which is preliminary data.</text>
</comment>
<proteinExistence type="predicted"/>
<evidence type="ECO:0000313" key="3">
    <source>
        <dbReference type="EMBL" id="OTO08008.1"/>
    </source>
</evidence>
<name>A0A242CD09_9ENTE</name>
<reference evidence="2 4" key="2">
    <citation type="submission" date="2018-07" db="EMBL/GenBank/DDBJ databases">
        <title>The Genome Sequence of Enterococcus sp. DIV0659b.</title>
        <authorList>
            <consortium name="The Broad Institute Genomics Platform"/>
            <consortium name="The Broad Institute Genomic Center for Infectious Diseases"/>
            <person name="Earl A."/>
            <person name="Manson A."/>
            <person name="Schwartman J."/>
            <person name="Gilmore M."/>
            <person name="Abouelleil A."/>
            <person name="Cao P."/>
            <person name="Chapman S."/>
            <person name="Cusick C."/>
            <person name="Shea T."/>
            <person name="Young S."/>
            <person name="Neafsey D."/>
            <person name="Nusbaum C."/>
            <person name="Birren B."/>
        </authorList>
    </citation>
    <scope>NUCLEOTIDE SEQUENCE [LARGE SCALE GENOMIC DNA]</scope>
    <source>
        <strain evidence="2 4">4G2_DIV0659</strain>
    </source>
</reference>
<accession>A0A242CD09</accession>
<reference evidence="3" key="1">
    <citation type="submission" date="2017-05" db="EMBL/GenBank/DDBJ databases">
        <title>The Genome Sequence of Enterococcus sp. 4G2_DIV0659.</title>
        <authorList>
            <consortium name="The Broad Institute Genomics Platform"/>
            <consortium name="The Broad Institute Genomic Center for Infectious Diseases"/>
            <person name="Earl A."/>
            <person name="Manson A."/>
            <person name="Schwartman J."/>
            <person name="Gilmore M."/>
            <person name="Abouelleil A."/>
            <person name="Cao P."/>
            <person name="Chapman S."/>
            <person name="Cusick C."/>
            <person name="Shea T."/>
            <person name="Young S."/>
            <person name="Neafsey D."/>
            <person name="Nusbaum C."/>
            <person name="Birren B."/>
        </authorList>
    </citation>
    <scope>NUCLEOTIDE SEQUENCE [LARGE SCALE GENOMIC DNA]</scope>
    <source>
        <strain evidence="3">4G2_DIV0659</strain>
    </source>
</reference>
<keyword evidence="1" id="KW-0472">Membrane</keyword>
<feature type="transmembrane region" description="Helical" evidence="1">
    <location>
        <begin position="34"/>
        <end position="54"/>
    </location>
</feature>
<dbReference type="STRING" id="1834181.A5880_002278"/>